<dbReference type="Pfam" id="PF19054">
    <property type="entry name" value="DUF5753"/>
    <property type="match status" value="1"/>
</dbReference>
<evidence type="ECO:0000313" key="4">
    <source>
        <dbReference type="Proteomes" id="UP000274601"/>
    </source>
</evidence>
<dbReference type="CDD" id="cd00093">
    <property type="entry name" value="HTH_XRE"/>
    <property type="match status" value="1"/>
</dbReference>
<proteinExistence type="predicted"/>
<comment type="caution">
    <text evidence="3">The sequence shown here is derived from an EMBL/GenBank/DDBJ whole genome shotgun (WGS) entry which is preliminary data.</text>
</comment>
<evidence type="ECO:0000256" key="1">
    <source>
        <dbReference type="SAM" id="MobiDB-lite"/>
    </source>
</evidence>
<gene>
    <name evidence="3" type="ORF">BZB76_5415</name>
</gene>
<feature type="region of interest" description="Disordered" evidence="1">
    <location>
        <begin position="1"/>
        <end position="24"/>
    </location>
</feature>
<dbReference type="Proteomes" id="UP000274601">
    <property type="component" value="Unassembled WGS sequence"/>
</dbReference>
<feature type="domain" description="DUF5753" evidence="2">
    <location>
        <begin position="121"/>
        <end position="288"/>
    </location>
</feature>
<dbReference type="Gene3D" id="1.10.260.40">
    <property type="entry name" value="lambda repressor-like DNA-binding domains"/>
    <property type="match status" value="1"/>
</dbReference>
<accession>A0A495QGC5</accession>
<keyword evidence="4" id="KW-1185">Reference proteome</keyword>
<dbReference type="InterPro" id="IPR010982">
    <property type="entry name" value="Lambda_DNA-bd_dom_sf"/>
</dbReference>
<organism evidence="3 4">
    <name type="scientific">Actinomadura pelletieri DSM 43383</name>
    <dbReference type="NCBI Taxonomy" id="1120940"/>
    <lineage>
        <taxon>Bacteria</taxon>
        <taxon>Bacillati</taxon>
        <taxon>Actinomycetota</taxon>
        <taxon>Actinomycetes</taxon>
        <taxon>Streptosporangiales</taxon>
        <taxon>Thermomonosporaceae</taxon>
        <taxon>Actinomadura</taxon>
    </lineage>
</organism>
<evidence type="ECO:0000313" key="3">
    <source>
        <dbReference type="EMBL" id="RKS70935.1"/>
    </source>
</evidence>
<dbReference type="Pfam" id="PF13560">
    <property type="entry name" value="HTH_31"/>
    <property type="match status" value="1"/>
</dbReference>
<sequence>MSPKQPGRLYPPRPPADSPVQQARKALADDLRELLKRSGSSGAELARHAGWDVSKTSKILTLVTSPSVDDIRAWCAFCGAPDRADDLIQKMLNVSSAYVEWRRRERAGLRSVQESYVPLWERTERFRIYETSVIPGVLQTEGYVAAMLRTVIAFKKLRNDLPEAVAARLKRQHVMRSGARTFIVLIEEAALRVGFGGSAVMREQLARLSAVTEWPNVLLGIIPFTADRTGRLWVPKSFWIYDTERVITELLTAEVTITQRSEIEIYESAFNTLAELAVYGGEARAILQAASKYYS</sequence>
<evidence type="ECO:0000259" key="2">
    <source>
        <dbReference type="Pfam" id="PF19054"/>
    </source>
</evidence>
<dbReference type="RefSeq" id="WP_121437156.1">
    <property type="nucleotide sequence ID" value="NZ_RBWU01000006.1"/>
</dbReference>
<reference evidence="3 4" key="1">
    <citation type="submission" date="2018-10" db="EMBL/GenBank/DDBJ databases">
        <title>Genomic Encyclopedia of Archaeal and Bacterial Type Strains, Phase II (KMG-II): from individual species to whole genera.</title>
        <authorList>
            <person name="Goeker M."/>
        </authorList>
    </citation>
    <scope>NUCLEOTIDE SEQUENCE [LARGE SCALE GENOMIC DNA]</scope>
    <source>
        <strain evidence="3 4">DSM 43383</strain>
    </source>
</reference>
<dbReference type="AlphaFoldDB" id="A0A495QGC5"/>
<name>A0A495QGC5_9ACTN</name>
<dbReference type="GO" id="GO:0003677">
    <property type="term" value="F:DNA binding"/>
    <property type="evidence" value="ECO:0007669"/>
    <property type="project" value="InterPro"/>
</dbReference>
<dbReference type="EMBL" id="RBWU01000006">
    <property type="protein sequence ID" value="RKS70935.1"/>
    <property type="molecule type" value="Genomic_DNA"/>
</dbReference>
<dbReference type="SUPFAM" id="SSF47413">
    <property type="entry name" value="lambda repressor-like DNA-binding domains"/>
    <property type="match status" value="1"/>
</dbReference>
<dbReference type="InterPro" id="IPR001387">
    <property type="entry name" value="Cro/C1-type_HTH"/>
</dbReference>
<protein>
    <submittedName>
        <fullName evidence="3">Helix-turn-helix protein</fullName>
    </submittedName>
</protein>
<dbReference type="InterPro" id="IPR043917">
    <property type="entry name" value="DUF5753"/>
</dbReference>
<dbReference type="OrthoDB" id="4966777at2"/>